<dbReference type="Gramene" id="PNT68106">
    <property type="protein sequence ID" value="PNT68106"/>
    <property type="gene ID" value="BRADI_3g36030v3"/>
</dbReference>
<dbReference type="EMBL" id="CM000882">
    <property type="protein sequence ID" value="PNT68107.1"/>
    <property type="molecule type" value="Genomic_DNA"/>
</dbReference>
<dbReference type="AlphaFoldDB" id="I1I738"/>
<dbReference type="OrthoDB" id="687976at2759"/>
<keyword evidence="4" id="KW-1185">Reference proteome</keyword>
<dbReference type="Gene3D" id="1.25.40.10">
    <property type="entry name" value="Tetratricopeptide repeat domain"/>
    <property type="match status" value="1"/>
</dbReference>
<dbReference type="Gramene" id="PNT68107">
    <property type="protein sequence ID" value="PNT68107"/>
    <property type="gene ID" value="BRADI_3g36030v3"/>
</dbReference>
<dbReference type="KEGG" id="bdi:104584215"/>
<dbReference type="EMBL" id="CM000882">
    <property type="protein sequence ID" value="PNT68106.1"/>
    <property type="molecule type" value="Genomic_DNA"/>
</dbReference>
<dbReference type="PANTHER" id="PTHR34465">
    <property type="entry name" value="CARBOXYL-TERMINAL HYDROLASE-LIKE PROTEIN, PUTATIVE (DUF627 AND DUF629)-RELATED"/>
    <property type="match status" value="1"/>
</dbReference>
<dbReference type="OMA" id="LLSHMCN"/>
<dbReference type="PANTHER" id="PTHR34465:SF5">
    <property type="entry name" value="OS11G0598900 PROTEIN"/>
    <property type="match status" value="1"/>
</dbReference>
<evidence type="ECO:0000259" key="1">
    <source>
        <dbReference type="Pfam" id="PF04780"/>
    </source>
</evidence>
<dbReference type="EnsemblPlants" id="PNT68105">
    <property type="protein sequence ID" value="PNT68105"/>
    <property type="gene ID" value="BRADI_3g36030v3"/>
</dbReference>
<reference evidence="2" key="2">
    <citation type="submission" date="2017-06" db="EMBL/GenBank/DDBJ databases">
        <title>WGS assembly of Brachypodium distachyon.</title>
        <authorList>
            <consortium name="The International Brachypodium Initiative"/>
            <person name="Lucas S."/>
            <person name="Harmon-Smith M."/>
            <person name="Lail K."/>
            <person name="Tice H."/>
            <person name="Grimwood J."/>
            <person name="Bruce D."/>
            <person name="Barry K."/>
            <person name="Shu S."/>
            <person name="Lindquist E."/>
            <person name="Wang M."/>
            <person name="Pitluck S."/>
            <person name="Vogel J.P."/>
            <person name="Garvin D.F."/>
            <person name="Mockler T.C."/>
            <person name="Schmutz J."/>
            <person name="Rokhsar D."/>
            <person name="Bevan M.W."/>
        </authorList>
    </citation>
    <scope>NUCLEOTIDE SEQUENCE</scope>
    <source>
        <strain evidence="2">Bd21</strain>
    </source>
</reference>
<dbReference type="Gramene" id="PNT68105">
    <property type="protein sequence ID" value="PNT68105"/>
    <property type="gene ID" value="BRADI_3g36030v3"/>
</dbReference>
<reference evidence="2 3" key="1">
    <citation type="journal article" date="2010" name="Nature">
        <title>Genome sequencing and analysis of the model grass Brachypodium distachyon.</title>
        <authorList>
            <consortium name="International Brachypodium Initiative"/>
        </authorList>
    </citation>
    <scope>NUCLEOTIDE SEQUENCE [LARGE SCALE GENOMIC DNA]</scope>
    <source>
        <strain evidence="2">Bd21</strain>
        <strain evidence="3">cv. Bd21</strain>
    </source>
</reference>
<accession>I1I738</accession>
<dbReference type="RefSeq" id="XP_010236699.1">
    <property type="nucleotide sequence ID" value="XM_010238397.3"/>
</dbReference>
<protein>
    <recommendedName>
        <fullName evidence="1">DUF629 domain-containing protein</fullName>
    </recommendedName>
</protein>
<dbReference type="RefSeq" id="XP_024316448.1">
    <property type="nucleotide sequence ID" value="XM_024460680.1"/>
</dbReference>
<sequence>MAQSAYGRLANKLIDAEVNRVLGISRRDGACAARPHAKRVAERFPGSARARLLEAYVDLEFVRGLDAAIDKRACLHRPLGFADRAAQSFPNSAVIAAFRARLLFVLGEHDAAERECRRAIALENPRDPGDDCVPPGSISAPDVNARLVLLSWQFRGLVLKILGSAEDYWENCMTAERRRDFMSVRLDTLQEEYNMVDQSPAAFTVTSALSFLEEHKTWRFWLCPLCNAARKYLDTDSLLDHMCSEHPRKVPPRLQSIVEPILRLERDDSFVGVTFCQDSDRHAIMRLEPRSNVFKWLLCGPNRRIPDPKPFAERTKEKCRTGTMLLEIINNKLTILPADKSTAEFEKVLFEIQEKWFNFVQRTALDYRQILLILARSFLWRELKKCMGNDPKVTTKRISAADIDAIFANVTEDSGITSAEEQT</sequence>
<dbReference type="HOGENOM" id="CLU_016520_0_0_1"/>
<dbReference type="GeneID" id="104584215"/>
<evidence type="ECO:0000313" key="4">
    <source>
        <dbReference type="Proteomes" id="UP000008810"/>
    </source>
</evidence>
<evidence type="ECO:0000313" key="2">
    <source>
        <dbReference type="EMBL" id="PNT68105.1"/>
    </source>
</evidence>
<dbReference type="Proteomes" id="UP000008810">
    <property type="component" value="Chromosome 3"/>
</dbReference>
<reference evidence="3" key="3">
    <citation type="submission" date="2018-08" db="UniProtKB">
        <authorList>
            <consortium name="EnsemblPlants"/>
        </authorList>
    </citation>
    <scope>IDENTIFICATION</scope>
    <source>
        <strain evidence="3">cv. Bd21</strain>
    </source>
</reference>
<proteinExistence type="predicted"/>
<name>I1I738_BRADI</name>
<dbReference type="InterPro" id="IPR011990">
    <property type="entry name" value="TPR-like_helical_dom_sf"/>
</dbReference>
<gene>
    <name evidence="3" type="primary">LOC104584215</name>
    <name evidence="2" type="ORF">BRADI_3g36030v3</name>
</gene>
<dbReference type="EnsemblPlants" id="PNT68106">
    <property type="protein sequence ID" value="PNT68106"/>
    <property type="gene ID" value="BRADI_3g36030v3"/>
</dbReference>
<dbReference type="EMBL" id="CM000882">
    <property type="protein sequence ID" value="PNT68105.1"/>
    <property type="molecule type" value="Genomic_DNA"/>
</dbReference>
<feature type="domain" description="DUF629" evidence="1">
    <location>
        <begin position="167"/>
        <end position="257"/>
    </location>
</feature>
<dbReference type="RefSeq" id="XP_024316447.1">
    <property type="nucleotide sequence ID" value="XM_024460679.1"/>
</dbReference>
<organism evidence="3">
    <name type="scientific">Brachypodium distachyon</name>
    <name type="common">Purple false brome</name>
    <name type="synonym">Trachynia distachya</name>
    <dbReference type="NCBI Taxonomy" id="15368"/>
    <lineage>
        <taxon>Eukaryota</taxon>
        <taxon>Viridiplantae</taxon>
        <taxon>Streptophyta</taxon>
        <taxon>Embryophyta</taxon>
        <taxon>Tracheophyta</taxon>
        <taxon>Spermatophyta</taxon>
        <taxon>Magnoliopsida</taxon>
        <taxon>Liliopsida</taxon>
        <taxon>Poales</taxon>
        <taxon>Poaceae</taxon>
        <taxon>BOP clade</taxon>
        <taxon>Pooideae</taxon>
        <taxon>Stipodae</taxon>
        <taxon>Brachypodieae</taxon>
        <taxon>Brachypodium</taxon>
    </lineage>
</organism>
<dbReference type="InterPro" id="IPR006865">
    <property type="entry name" value="DUF629"/>
</dbReference>
<dbReference type="Pfam" id="PF04780">
    <property type="entry name" value="DUF629"/>
    <property type="match status" value="1"/>
</dbReference>
<dbReference type="EnsemblPlants" id="PNT68107">
    <property type="protein sequence ID" value="PNT68107"/>
    <property type="gene ID" value="BRADI_3g36030v3"/>
</dbReference>
<evidence type="ECO:0000313" key="3">
    <source>
        <dbReference type="EnsemblPlants" id="PNT68105"/>
    </source>
</evidence>
<dbReference type="eggNOG" id="ENOG502S3ZV">
    <property type="taxonomic scope" value="Eukaryota"/>
</dbReference>